<reference evidence="3" key="1">
    <citation type="submission" date="2020-12" db="EMBL/GenBank/DDBJ databases">
        <title>Hymenobacter sp.</title>
        <authorList>
            <person name="Kim M.K."/>
        </authorList>
    </citation>
    <scope>NUCLEOTIDE SEQUENCE [LARGE SCALE GENOMIC DNA]</scope>
    <source>
        <strain evidence="3">BT553</strain>
    </source>
</reference>
<dbReference type="RefSeq" id="WP_199037713.1">
    <property type="nucleotide sequence ID" value="NZ_JAELXS010000005.1"/>
</dbReference>
<proteinExistence type="predicted"/>
<protein>
    <submittedName>
        <fullName evidence="2">Uncharacterized protein</fullName>
    </submittedName>
</protein>
<keyword evidence="1" id="KW-0472">Membrane</keyword>
<dbReference type="Proteomes" id="UP000640426">
    <property type="component" value="Unassembled WGS sequence"/>
</dbReference>
<evidence type="ECO:0000256" key="1">
    <source>
        <dbReference type="SAM" id="Phobius"/>
    </source>
</evidence>
<feature type="transmembrane region" description="Helical" evidence="1">
    <location>
        <begin position="37"/>
        <end position="63"/>
    </location>
</feature>
<dbReference type="EMBL" id="JAELXS010000005">
    <property type="protein sequence ID" value="MBJ6122236.1"/>
    <property type="molecule type" value="Genomic_DNA"/>
</dbReference>
<accession>A0ABS0XQC2</accession>
<name>A0ABS0XQC2_9SPHN</name>
<sequence>MSILTAVLLALALLVCNLIYCGRRIMTDLRHSRRVDVTWGSLAFCGAFMAMLSMAWATAASLAHF</sequence>
<evidence type="ECO:0000313" key="2">
    <source>
        <dbReference type="EMBL" id="MBJ6122236.1"/>
    </source>
</evidence>
<organism evidence="2 3">
    <name type="scientific">Sphingomonas mollis</name>
    <dbReference type="NCBI Taxonomy" id="2795726"/>
    <lineage>
        <taxon>Bacteria</taxon>
        <taxon>Pseudomonadati</taxon>
        <taxon>Pseudomonadota</taxon>
        <taxon>Alphaproteobacteria</taxon>
        <taxon>Sphingomonadales</taxon>
        <taxon>Sphingomonadaceae</taxon>
        <taxon>Sphingomonas</taxon>
    </lineage>
</organism>
<keyword evidence="1" id="KW-1133">Transmembrane helix</keyword>
<comment type="caution">
    <text evidence="2">The sequence shown here is derived from an EMBL/GenBank/DDBJ whole genome shotgun (WGS) entry which is preliminary data.</text>
</comment>
<evidence type="ECO:0000313" key="3">
    <source>
        <dbReference type="Proteomes" id="UP000640426"/>
    </source>
</evidence>
<keyword evidence="1" id="KW-0812">Transmembrane</keyword>
<gene>
    <name evidence="2" type="ORF">JAO74_10585</name>
</gene>
<keyword evidence="3" id="KW-1185">Reference proteome</keyword>